<dbReference type="InterPro" id="IPR029064">
    <property type="entry name" value="Ribosomal_eL30-like_sf"/>
</dbReference>
<feature type="domain" description="tRNA/rRNA methyltransferase SpoU type" evidence="3">
    <location>
        <begin position="122"/>
        <end position="260"/>
    </location>
</feature>
<dbReference type="Pfam" id="PF00588">
    <property type="entry name" value="SpoU_methylase"/>
    <property type="match status" value="1"/>
</dbReference>
<dbReference type="SUPFAM" id="SSF75217">
    <property type="entry name" value="alpha/beta knot"/>
    <property type="match status" value="1"/>
</dbReference>
<dbReference type="PANTHER" id="PTHR43191">
    <property type="entry name" value="RRNA METHYLTRANSFERASE 3"/>
    <property type="match status" value="1"/>
</dbReference>
<dbReference type="GO" id="GO:0008173">
    <property type="term" value="F:RNA methyltransferase activity"/>
    <property type="evidence" value="ECO:0007669"/>
    <property type="project" value="InterPro"/>
</dbReference>
<accession>A0A4P7W0N8</accession>
<dbReference type="CDD" id="cd18095">
    <property type="entry name" value="SpoU-like_rRNA-MTase"/>
    <property type="match status" value="1"/>
</dbReference>
<dbReference type="GO" id="GO:0032259">
    <property type="term" value="P:methylation"/>
    <property type="evidence" value="ECO:0007669"/>
    <property type="project" value="UniProtKB-KW"/>
</dbReference>
<dbReference type="GO" id="GO:0003723">
    <property type="term" value="F:RNA binding"/>
    <property type="evidence" value="ECO:0007669"/>
    <property type="project" value="InterPro"/>
</dbReference>
<evidence type="ECO:0000313" key="5">
    <source>
        <dbReference type="Proteomes" id="UP000297149"/>
    </source>
</evidence>
<evidence type="ECO:0000256" key="1">
    <source>
        <dbReference type="ARBA" id="ARBA00022603"/>
    </source>
</evidence>
<evidence type="ECO:0000256" key="2">
    <source>
        <dbReference type="ARBA" id="ARBA00022679"/>
    </source>
</evidence>
<dbReference type="RefSeq" id="WP_136413498.1">
    <property type="nucleotide sequence ID" value="NZ_CAXHQF010000019.1"/>
</dbReference>
<dbReference type="Gene3D" id="3.40.1280.10">
    <property type="match status" value="1"/>
</dbReference>
<dbReference type="SUPFAM" id="SSF55315">
    <property type="entry name" value="L30e-like"/>
    <property type="match status" value="1"/>
</dbReference>
<dbReference type="GO" id="GO:0006396">
    <property type="term" value="P:RNA processing"/>
    <property type="evidence" value="ECO:0007669"/>
    <property type="project" value="InterPro"/>
</dbReference>
<name>A0A4P7W0N8_9BACT</name>
<dbReference type="InterPro" id="IPR029028">
    <property type="entry name" value="Alpha/beta_knot_MTases"/>
</dbReference>
<proteinExistence type="predicted"/>
<dbReference type="AlphaFoldDB" id="A0A4P7W0N8"/>
<dbReference type="InterPro" id="IPR051259">
    <property type="entry name" value="rRNA_Methyltransferase"/>
</dbReference>
<gene>
    <name evidence="4" type="ORF">E7747_00910</name>
</gene>
<dbReference type="Proteomes" id="UP000297149">
    <property type="component" value="Chromosome"/>
</dbReference>
<sequence length="265" mass="28842">MPVIHIDNLDHPGVKPYWSLTEAQLRNRLEPEKGIFIAESPKVIRVALAAGYEPLSLLCEERHIDGDASDIIAACPGLTVYTAYRPMLTELTGYTLTRGVLAAMKRKKFEPLSQMLKDARRIVVIDSVVDTTNIGAIFRSAAALGIEAVVLTRSSCDPLNRRAVRVSMGTIFQVPWGWLDGPVNSLKEYGFKTVAMALTDKSVPLDHPALKAEGRLAIVMGTEGDGLASTTIEEADYTVRIPMAHGVDSLNVAAAAAVAFWELRK</sequence>
<evidence type="ECO:0000313" key="4">
    <source>
        <dbReference type="EMBL" id="QCD40985.1"/>
    </source>
</evidence>
<keyword evidence="5" id="KW-1185">Reference proteome</keyword>
<dbReference type="KEGG" id="ddb:E7747_00910"/>
<dbReference type="InterPro" id="IPR029026">
    <property type="entry name" value="tRNA_m1G_MTases_N"/>
</dbReference>
<evidence type="ECO:0000259" key="3">
    <source>
        <dbReference type="Pfam" id="PF00588"/>
    </source>
</evidence>
<keyword evidence="2 4" id="KW-0808">Transferase</keyword>
<organism evidence="4 5">
    <name type="scientific">Duncaniella dubosii</name>
    <dbReference type="NCBI Taxonomy" id="2518971"/>
    <lineage>
        <taxon>Bacteria</taxon>
        <taxon>Pseudomonadati</taxon>
        <taxon>Bacteroidota</taxon>
        <taxon>Bacteroidia</taxon>
        <taxon>Bacteroidales</taxon>
        <taxon>Muribaculaceae</taxon>
        <taxon>Duncaniella</taxon>
    </lineage>
</organism>
<keyword evidence="1 4" id="KW-0489">Methyltransferase</keyword>
<protein>
    <submittedName>
        <fullName evidence="4">RNA methyltransferase</fullName>
    </submittedName>
</protein>
<dbReference type="PANTHER" id="PTHR43191:SF12">
    <property type="entry name" value="RRNA METHYLASE"/>
    <property type="match status" value="1"/>
</dbReference>
<dbReference type="Gene3D" id="3.30.1330.30">
    <property type="match status" value="1"/>
</dbReference>
<reference evidence="5" key="1">
    <citation type="submission" date="2019-02" db="EMBL/GenBank/DDBJ databases">
        <title>Isolation and identification of novel species under the genus Muribaculum.</title>
        <authorList>
            <person name="Miyake S."/>
            <person name="Ding Y."/>
            <person name="Low A."/>
            <person name="Soh M."/>
            <person name="Seedorf H."/>
        </authorList>
    </citation>
    <scope>NUCLEOTIDE SEQUENCE [LARGE SCALE GENOMIC DNA]</scope>
    <source>
        <strain evidence="5">H5</strain>
    </source>
</reference>
<dbReference type="InterPro" id="IPR001537">
    <property type="entry name" value="SpoU_MeTrfase"/>
</dbReference>
<dbReference type="EMBL" id="CP039396">
    <property type="protein sequence ID" value="QCD40985.1"/>
    <property type="molecule type" value="Genomic_DNA"/>
</dbReference>